<evidence type="ECO:0000256" key="7">
    <source>
        <dbReference type="ARBA" id="ARBA00023136"/>
    </source>
</evidence>
<proteinExistence type="inferred from homology"/>
<evidence type="ECO:0000256" key="2">
    <source>
        <dbReference type="ARBA" id="ARBA00010735"/>
    </source>
</evidence>
<dbReference type="GeneID" id="80451622"/>
<comment type="subcellular location">
    <subcellularLocation>
        <location evidence="1">Cell membrane</location>
        <topology evidence="1">Multi-pass membrane protein</topology>
    </subcellularLocation>
</comment>
<dbReference type="GO" id="GO:0005886">
    <property type="term" value="C:plasma membrane"/>
    <property type="evidence" value="ECO:0007669"/>
    <property type="project" value="UniProtKB-SubCell"/>
</dbReference>
<dbReference type="InterPro" id="IPR011606">
    <property type="entry name" value="Brnchd-chn_aa_trnsp_permease"/>
</dbReference>
<feature type="transmembrane region" description="Helical" evidence="9">
    <location>
        <begin position="56"/>
        <end position="82"/>
    </location>
</feature>
<dbReference type="EMBL" id="AP017457">
    <property type="protein sequence ID" value="BAU98979.1"/>
    <property type="molecule type" value="Genomic_DNA"/>
</dbReference>
<sequence length="259" mass="26666">MAFTVAEKRALRTGISVGIAVATYGVSFGALSVAAGLDIWQTCFLSLVLFSGGSQFAVIGILATGGASSGIPAVASSTFLALRNGIYSMRVAPIVGEVPLWKRLAAAQITIDESTAVAIAQEEKSAQRVGFWATGIAIYIGWNLATFAGALLGNLVGDVSRFGLDAVAAAAFVGLLWPRLQQLQAAAVAMISAVLAAFLIPLTPPGVPVLAAAVVAVVFGLTNWIHRETAADAQTTQPDDLPEPGDTPGYHPDHGQVKP</sequence>
<keyword evidence="7 9" id="KW-0472">Membrane</keyword>
<dbReference type="RefSeq" id="WP_096380841.1">
    <property type="nucleotide sequence ID" value="NZ_AP017457.1"/>
</dbReference>
<evidence type="ECO:0000313" key="11">
    <source>
        <dbReference type="Proteomes" id="UP000243847"/>
    </source>
</evidence>
<evidence type="ECO:0000256" key="5">
    <source>
        <dbReference type="ARBA" id="ARBA00022692"/>
    </source>
</evidence>
<dbReference type="GO" id="GO:1903785">
    <property type="term" value="P:L-valine transmembrane transport"/>
    <property type="evidence" value="ECO:0007669"/>
    <property type="project" value="TreeGrafter"/>
</dbReference>
<evidence type="ECO:0000256" key="9">
    <source>
        <dbReference type="SAM" id="Phobius"/>
    </source>
</evidence>
<accession>A0A173LVV5</accession>
<name>A0A173LVV5_9MICO</name>
<reference evidence="10 11" key="1">
    <citation type="journal article" date="2016" name="Genome Announc.">
        <title>Complete Genome Sequence of Aurantimicrobium minutum Type Strain KNCT, a Planktonic Ultramicrobacterium Isolated from River Water.</title>
        <authorList>
            <person name="Nakai R."/>
            <person name="Fujisawa T."/>
            <person name="Nakamura Y."/>
            <person name="Nishide H."/>
            <person name="Uchiyama I."/>
            <person name="Baba T."/>
            <person name="Toyoda A."/>
            <person name="Fujiyama A."/>
            <person name="Naganuma T."/>
            <person name="Niki H."/>
        </authorList>
    </citation>
    <scope>NUCLEOTIDE SEQUENCE [LARGE SCALE GENOMIC DNA]</scope>
    <source>
        <strain evidence="10 11">KNC</strain>
    </source>
</reference>
<evidence type="ECO:0000256" key="8">
    <source>
        <dbReference type="SAM" id="MobiDB-lite"/>
    </source>
</evidence>
<keyword evidence="6 9" id="KW-1133">Transmembrane helix</keyword>
<dbReference type="KEGG" id="amin:AUMI_14370"/>
<dbReference type="PANTHER" id="PTHR34979">
    <property type="entry name" value="INNER MEMBRANE PROTEIN YGAZ"/>
    <property type="match status" value="1"/>
</dbReference>
<evidence type="ECO:0000256" key="1">
    <source>
        <dbReference type="ARBA" id="ARBA00004651"/>
    </source>
</evidence>
<organism evidence="10 11">
    <name type="scientific">Aurantimicrobium minutum</name>
    <dbReference type="NCBI Taxonomy" id="708131"/>
    <lineage>
        <taxon>Bacteria</taxon>
        <taxon>Bacillati</taxon>
        <taxon>Actinomycetota</taxon>
        <taxon>Actinomycetes</taxon>
        <taxon>Micrococcales</taxon>
        <taxon>Microbacteriaceae</taxon>
        <taxon>Aurantimicrobium</taxon>
    </lineage>
</organism>
<dbReference type="AlphaFoldDB" id="A0A173LVV5"/>
<dbReference type="PANTHER" id="PTHR34979:SF1">
    <property type="entry name" value="INNER MEMBRANE PROTEIN YGAZ"/>
    <property type="match status" value="1"/>
</dbReference>
<dbReference type="Proteomes" id="UP000243847">
    <property type="component" value="Chromosome sequence1"/>
</dbReference>
<gene>
    <name evidence="10" type="ORF">AUMI_14370</name>
</gene>
<feature type="transmembrane region" description="Helical" evidence="9">
    <location>
        <begin position="183"/>
        <end position="200"/>
    </location>
</feature>
<keyword evidence="4" id="KW-1003">Cell membrane</keyword>
<keyword evidence="5 9" id="KW-0812">Transmembrane</keyword>
<evidence type="ECO:0000256" key="3">
    <source>
        <dbReference type="ARBA" id="ARBA00022448"/>
    </source>
</evidence>
<evidence type="ECO:0000256" key="6">
    <source>
        <dbReference type="ARBA" id="ARBA00022989"/>
    </source>
</evidence>
<dbReference type="Pfam" id="PF03591">
    <property type="entry name" value="AzlC"/>
    <property type="match status" value="1"/>
</dbReference>
<feature type="transmembrane region" description="Helical" evidence="9">
    <location>
        <begin position="21"/>
        <end position="50"/>
    </location>
</feature>
<feature type="region of interest" description="Disordered" evidence="8">
    <location>
        <begin position="231"/>
        <end position="259"/>
    </location>
</feature>
<feature type="transmembrane region" description="Helical" evidence="9">
    <location>
        <begin position="206"/>
        <end position="225"/>
    </location>
</feature>
<feature type="transmembrane region" description="Helical" evidence="9">
    <location>
        <begin position="129"/>
        <end position="153"/>
    </location>
</feature>
<dbReference type="OrthoDB" id="5195391at2"/>
<comment type="similarity">
    <text evidence="2">Belongs to the AzlC family.</text>
</comment>
<evidence type="ECO:0000313" key="10">
    <source>
        <dbReference type="EMBL" id="BAU98979.1"/>
    </source>
</evidence>
<feature type="transmembrane region" description="Helical" evidence="9">
    <location>
        <begin position="159"/>
        <end position="176"/>
    </location>
</feature>
<evidence type="ECO:0000256" key="4">
    <source>
        <dbReference type="ARBA" id="ARBA00022475"/>
    </source>
</evidence>
<keyword evidence="3" id="KW-0813">Transport</keyword>
<protein>
    <submittedName>
        <fullName evidence="10">AzlC family protein</fullName>
    </submittedName>
</protein>